<evidence type="ECO:0000313" key="2">
    <source>
        <dbReference type="Proteomes" id="UP000274511"/>
    </source>
</evidence>
<dbReference type="OrthoDB" id="509598at2"/>
<proteinExistence type="predicted"/>
<dbReference type="Proteomes" id="UP000274511">
    <property type="component" value="Unassembled WGS sequence"/>
</dbReference>
<reference evidence="1 2" key="1">
    <citation type="submission" date="2018-10" db="EMBL/GenBank/DDBJ databases">
        <title>New species genome.</title>
        <authorList>
            <person name="Li Y."/>
        </authorList>
    </citation>
    <scope>NUCLEOTIDE SEQUENCE [LARGE SCALE GENOMIC DNA]</scope>
    <source>
        <strain evidence="1 2">L6_4B</strain>
    </source>
</reference>
<gene>
    <name evidence="1" type="ORF">EC392_03965</name>
</gene>
<name>A0A3N0URZ2_9GAMM</name>
<sequence length="233" mass="26420">MASSSMEHVALNAGYNMQNIYAALPDFMDILARHSPLSYDDFVRQIDKDLNNIISVTESGRQHHFDKGEDAITEHLIVQLKQLYPSVHHDAQHGGHCDIYIEVKSSNGELYKWIMEAKLWEGFEYVFKGLDEQLLRSYAMGGINNCKGGMIFYSKLVNGAKYAMTQWHDGLHEKAITISNKRADGLRFDTKHKLNNGTGADFFVNHYCVDVFHEPSRQKLDKAQIKKAGAPPS</sequence>
<dbReference type="RefSeq" id="WP_038243800.1">
    <property type="nucleotide sequence ID" value="NZ_LUSU01000002.1"/>
</dbReference>
<evidence type="ECO:0008006" key="3">
    <source>
        <dbReference type="Google" id="ProtNLM"/>
    </source>
</evidence>
<protein>
    <recommendedName>
        <fullName evidence="3">Restriction endonuclease</fullName>
    </recommendedName>
</protein>
<dbReference type="EMBL" id="RJUJ01000003">
    <property type="protein sequence ID" value="ROH83340.1"/>
    <property type="molecule type" value="Genomic_DNA"/>
</dbReference>
<accession>A0A3N0URZ2</accession>
<evidence type="ECO:0000313" key="1">
    <source>
        <dbReference type="EMBL" id="ROH83340.1"/>
    </source>
</evidence>
<organism evidence="1 2">
    <name type="scientific">Lonsdalea populi</name>
    <dbReference type="NCBI Taxonomy" id="1172565"/>
    <lineage>
        <taxon>Bacteria</taxon>
        <taxon>Pseudomonadati</taxon>
        <taxon>Pseudomonadota</taxon>
        <taxon>Gammaproteobacteria</taxon>
        <taxon>Enterobacterales</taxon>
        <taxon>Pectobacteriaceae</taxon>
        <taxon>Lonsdalea</taxon>
    </lineage>
</organism>
<comment type="caution">
    <text evidence="1">The sequence shown here is derived from an EMBL/GenBank/DDBJ whole genome shotgun (WGS) entry which is preliminary data.</text>
</comment>
<dbReference type="AlphaFoldDB" id="A0A3N0URZ2"/>